<keyword evidence="4 6" id="KW-0378">Hydrolase</keyword>
<reference evidence="11" key="1">
    <citation type="submission" date="2020-03" db="EMBL/GenBank/DDBJ databases">
        <title>Draft Genome Sequence of Cylindrodendrum hubeiense.</title>
        <authorList>
            <person name="Buettner E."/>
            <person name="Kellner H."/>
        </authorList>
    </citation>
    <scope>NUCLEOTIDE SEQUENCE</scope>
    <source>
        <strain evidence="11">IHI 201604</strain>
    </source>
</reference>
<protein>
    <submittedName>
        <fullName evidence="11">Uncharacterized protein</fullName>
    </submittedName>
</protein>
<dbReference type="CDD" id="cd04077">
    <property type="entry name" value="Peptidases_S8_PCSK9_ProteinaseK_like"/>
    <property type="match status" value="1"/>
</dbReference>
<dbReference type="GO" id="GO:0005576">
    <property type="term" value="C:extracellular region"/>
    <property type="evidence" value="ECO:0007669"/>
    <property type="project" value="UniProtKB-ARBA"/>
</dbReference>
<dbReference type="Proteomes" id="UP000722485">
    <property type="component" value="Unassembled WGS sequence"/>
</dbReference>
<dbReference type="GO" id="GO:0004252">
    <property type="term" value="F:serine-type endopeptidase activity"/>
    <property type="evidence" value="ECO:0007669"/>
    <property type="project" value="UniProtKB-UniRule"/>
</dbReference>
<evidence type="ECO:0000256" key="6">
    <source>
        <dbReference type="PROSITE-ProRule" id="PRU01240"/>
    </source>
</evidence>
<feature type="signal peptide" evidence="8">
    <location>
        <begin position="1"/>
        <end position="16"/>
    </location>
</feature>
<dbReference type="PROSITE" id="PS51892">
    <property type="entry name" value="SUBTILASE"/>
    <property type="match status" value="1"/>
</dbReference>
<dbReference type="InterPro" id="IPR023827">
    <property type="entry name" value="Peptidase_S8_Asp-AS"/>
</dbReference>
<feature type="chain" id="PRO_5040325687" evidence="8">
    <location>
        <begin position="17"/>
        <end position="397"/>
    </location>
</feature>
<dbReference type="FunFam" id="3.40.50.200:FF:000014">
    <property type="entry name" value="Proteinase K"/>
    <property type="match status" value="1"/>
</dbReference>
<dbReference type="Pfam" id="PF05922">
    <property type="entry name" value="Inhibitor_I9"/>
    <property type="match status" value="1"/>
</dbReference>
<dbReference type="PRINTS" id="PR00723">
    <property type="entry name" value="SUBTILISIN"/>
</dbReference>
<evidence type="ECO:0000256" key="2">
    <source>
        <dbReference type="ARBA" id="ARBA00022670"/>
    </source>
</evidence>
<comment type="caution">
    <text evidence="11">The sequence shown here is derived from an EMBL/GenBank/DDBJ whole genome shotgun (WGS) entry which is preliminary data.</text>
</comment>
<feature type="domain" description="Peptidase S8/S53" evidence="9">
    <location>
        <begin position="152"/>
        <end position="373"/>
    </location>
</feature>
<evidence type="ECO:0000256" key="4">
    <source>
        <dbReference type="ARBA" id="ARBA00022801"/>
    </source>
</evidence>
<evidence type="ECO:0000256" key="7">
    <source>
        <dbReference type="RuleBase" id="RU003355"/>
    </source>
</evidence>
<evidence type="ECO:0000256" key="8">
    <source>
        <dbReference type="SAM" id="SignalP"/>
    </source>
</evidence>
<organism evidence="11 12">
    <name type="scientific">Cylindrodendrum hubeiense</name>
    <dbReference type="NCBI Taxonomy" id="595255"/>
    <lineage>
        <taxon>Eukaryota</taxon>
        <taxon>Fungi</taxon>
        <taxon>Dikarya</taxon>
        <taxon>Ascomycota</taxon>
        <taxon>Pezizomycotina</taxon>
        <taxon>Sordariomycetes</taxon>
        <taxon>Hypocreomycetidae</taxon>
        <taxon>Hypocreales</taxon>
        <taxon>Nectriaceae</taxon>
        <taxon>Cylindrodendrum</taxon>
    </lineage>
</organism>
<evidence type="ECO:0000259" key="9">
    <source>
        <dbReference type="Pfam" id="PF00082"/>
    </source>
</evidence>
<feature type="active site" description="Charge relay system" evidence="6">
    <location>
        <position position="154"/>
    </location>
</feature>
<evidence type="ECO:0000256" key="1">
    <source>
        <dbReference type="ARBA" id="ARBA00011073"/>
    </source>
</evidence>
<proteinExistence type="inferred from homology"/>
<dbReference type="InterPro" id="IPR015500">
    <property type="entry name" value="Peptidase_S8_subtilisin-rel"/>
</dbReference>
<comment type="similarity">
    <text evidence="1 6 7">Belongs to the peptidase S8 family.</text>
</comment>
<feature type="active site" description="Charge relay system" evidence="6">
    <location>
        <position position="342"/>
    </location>
</feature>
<dbReference type="PROSITE" id="PS00137">
    <property type="entry name" value="SUBTILASE_HIS"/>
    <property type="match status" value="1"/>
</dbReference>
<dbReference type="GO" id="GO:0006508">
    <property type="term" value="P:proteolysis"/>
    <property type="evidence" value="ECO:0007669"/>
    <property type="project" value="UniProtKB-KW"/>
</dbReference>
<dbReference type="Pfam" id="PF00082">
    <property type="entry name" value="Peptidase_S8"/>
    <property type="match status" value="1"/>
</dbReference>
<sequence length="397" mass="41081">MLLLAFLLAPLAGAISIIPSLDIPATDIITGKYIVTLSPDISTSEFNKQIQYVKGLLSTLGVKGGEDQGLEKIWSNSFQGYSGRFGPEILQILGTNSQIVAIEPVLTYRLEQTNVVTQLGSTWGLSSISHRTTGSTNYTYKQPVSSDLWAYVLDTGVYTAHSDFEGRAVFGYNAVSNSVDTDTNGHGTHCAGTIASKTYGVAKKANIMAVKVFSGESSTTDVIIDGLEWAVANITGAGRAAKSVISLSIGGVKSNAFNTAVNSAYTSGVLVVVAAGNNGFDAGFFSPGSATYALTVGAIDKNNARPSFSNYGKTVAIFAPGVNITSLGITGPSSTIAMSGTSMACPHVAGLALYLIDSEGIKTPADVTTRIKTLGTKGVVTSAGLGSPNLVTYNGVV</sequence>
<feature type="domain" description="Inhibitor I9" evidence="10">
    <location>
        <begin position="32"/>
        <end position="110"/>
    </location>
</feature>
<dbReference type="AlphaFoldDB" id="A0A9P5GWI6"/>
<dbReference type="PANTHER" id="PTHR43806">
    <property type="entry name" value="PEPTIDASE S8"/>
    <property type="match status" value="1"/>
</dbReference>
<dbReference type="PANTHER" id="PTHR43806:SF58">
    <property type="entry name" value="ALKALINE PROTEASE 1-RELATED"/>
    <property type="match status" value="1"/>
</dbReference>
<dbReference type="InterPro" id="IPR034193">
    <property type="entry name" value="PCSK9_ProteinaseK-like"/>
</dbReference>
<keyword evidence="12" id="KW-1185">Reference proteome</keyword>
<feature type="active site" description="Charge relay system" evidence="6">
    <location>
        <position position="186"/>
    </location>
</feature>
<evidence type="ECO:0000256" key="3">
    <source>
        <dbReference type="ARBA" id="ARBA00022729"/>
    </source>
</evidence>
<keyword evidence="2 6" id="KW-0645">Protease</keyword>
<evidence type="ECO:0000259" key="10">
    <source>
        <dbReference type="Pfam" id="PF05922"/>
    </source>
</evidence>
<keyword evidence="3 8" id="KW-0732">Signal</keyword>
<evidence type="ECO:0000313" key="11">
    <source>
        <dbReference type="EMBL" id="KAF7543015.1"/>
    </source>
</evidence>
<dbReference type="OrthoDB" id="206201at2759"/>
<dbReference type="SUPFAM" id="SSF54897">
    <property type="entry name" value="Protease propeptides/inhibitors"/>
    <property type="match status" value="1"/>
</dbReference>
<dbReference type="SUPFAM" id="SSF52743">
    <property type="entry name" value="Subtilisin-like"/>
    <property type="match status" value="1"/>
</dbReference>
<dbReference type="InterPro" id="IPR022398">
    <property type="entry name" value="Peptidase_S8_His-AS"/>
</dbReference>
<evidence type="ECO:0000256" key="5">
    <source>
        <dbReference type="ARBA" id="ARBA00022825"/>
    </source>
</evidence>
<keyword evidence="5 6" id="KW-0720">Serine protease</keyword>
<dbReference type="InterPro" id="IPR000209">
    <property type="entry name" value="Peptidase_S8/S53_dom"/>
</dbReference>
<dbReference type="PROSITE" id="PS00138">
    <property type="entry name" value="SUBTILASE_SER"/>
    <property type="match status" value="1"/>
</dbReference>
<evidence type="ECO:0000313" key="12">
    <source>
        <dbReference type="Proteomes" id="UP000722485"/>
    </source>
</evidence>
<dbReference type="PROSITE" id="PS00136">
    <property type="entry name" value="SUBTILASE_ASP"/>
    <property type="match status" value="1"/>
</dbReference>
<dbReference type="InterPro" id="IPR010259">
    <property type="entry name" value="S8pro/Inhibitor_I9"/>
</dbReference>
<dbReference type="InterPro" id="IPR023828">
    <property type="entry name" value="Peptidase_S8_Ser-AS"/>
</dbReference>
<dbReference type="InterPro" id="IPR036852">
    <property type="entry name" value="Peptidase_S8/S53_dom_sf"/>
</dbReference>
<gene>
    <name evidence="11" type="ORF">G7Z17_g11089</name>
</gene>
<dbReference type="Gene3D" id="3.40.50.200">
    <property type="entry name" value="Peptidase S8/S53 domain"/>
    <property type="match status" value="1"/>
</dbReference>
<name>A0A9P5GWI6_9HYPO</name>
<accession>A0A9P5GWI6</accession>
<dbReference type="InterPro" id="IPR050131">
    <property type="entry name" value="Peptidase_S8_subtilisin-like"/>
</dbReference>
<dbReference type="EMBL" id="JAANBB010000397">
    <property type="protein sequence ID" value="KAF7543015.1"/>
    <property type="molecule type" value="Genomic_DNA"/>
</dbReference>